<name>A0ABU3DPG4_9FLAO</name>
<dbReference type="RefSeq" id="WP_311499010.1">
    <property type="nucleotide sequence ID" value="NZ_JAVRHN010000003.1"/>
</dbReference>
<feature type="domain" description="Tyr recombinase" evidence="2">
    <location>
        <begin position="188"/>
        <end position="478"/>
    </location>
</feature>
<dbReference type="InterPro" id="IPR013762">
    <property type="entry name" value="Integrase-like_cat_sf"/>
</dbReference>
<dbReference type="Pfam" id="PF13102">
    <property type="entry name" value="Phage_int_SAM_5"/>
    <property type="match status" value="1"/>
</dbReference>
<evidence type="ECO:0000313" key="3">
    <source>
        <dbReference type="EMBL" id="MDT0685590.1"/>
    </source>
</evidence>
<protein>
    <submittedName>
        <fullName evidence="3">Tyrosine-type recombinase/integrase</fullName>
    </submittedName>
</protein>
<dbReference type="Pfam" id="PF00589">
    <property type="entry name" value="Phage_integrase"/>
    <property type="match status" value="1"/>
</dbReference>
<dbReference type="PANTHER" id="PTHR30349:SF64">
    <property type="entry name" value="PROPHAGE INTEGRASE INTD-RELATED"/>
    <property type="match status" value="1"/>
</dbReference>
<evidence type="ECO:0000256" key="1">
    <source>
        <dbReference type="ARBA" id="ARBA00023172"/>
    </source>
</evidence>
<proteinExistence type="predicted"/>
<dbReference type="PANTHER" id="PTHR30349">
    <property type="entry name" value="PHAGE INTEGRASE-RELATED"/>
    <property type="match status" value="1"/>
</dbReference>
<organism evidence="3 4">
    <name type="scientific">Autumnicola psychrophila</name>
    <dbReference type="NCBI Taxonomy" id="3075592"/>
    <lineage>
        <taxon>Bacteria</taxon>
        <taxon>Pseudomonadati</taxon>
        <taxon>Bacteroidota</taxon>
        <taxon>Flavobacteriia</taxon>
        <taxon>Flavobacteriales</taxon>
        <taxon>Flavobacteriaceae</taxon>
        <taxon>Autumnicola</taxon>
    </lineage>
</organism>
<keyword evidence="1" id="KW-0233">DNA recombination</keyword>
<evidence type="ECO:0000259" key="2">
    <source>
        <dbReference type="PROSITE" id="PS51898"/>
    </source>
</evidence>
<dbReference type="Gene3D" id="1.10.443.10">
    <property type="entry name" value="Intergrase catalytic core"/>
    <property type="match status" value="2"/>
</dbReference>
<sequence length="488" mass="57730">MSTTHKIVLIKKYAKDKEGYLKLRTTKDRKPTYTPLGFKVQVSNWNADKQYVKSKEPNSDRINEKIQEVKAEAQYNTVKKKKEVKGKSFVRYAKKVIQVISQEGTKRSRNNGLNKLRDFLKIKDKDDIAFEDIDTFFVKEYYGYLLENVANSSANEYLTVFKYFLTHADAHGYHSYTISPFRGLKKKKEKRSLPVLKYYEVEKFFGYKPEKEDFYLVQQAFGFMMYASGMRVSDFVTLKWKNFKEINGNYYVEFNMNKTKTLMKTKLTLDALQFLIPFMELYDKSAVNSFRIFEKKQKNMRKKLKEAIDEESQIELRSFSEFKYDIFADLMDKWHTLVEQESKKEERKITLQQLIEGMKRDLIFNEDILLSILGNQIIEFKDKYPEDTVHPMLRDGQSYSEAQNAKQHFNYRLRIMGKECDIKTPVTNHQARHVFAQRLFEAGANFHHVSLALGHSSLEITEHYREKLVTDDAMDVVEEFSRIMTKTI</sequence>
<dbReference type="Proteomes" id="UP001253848">
    <property type="component" value="Unassembled WGS sequence"/>
</dbReference>
<dbReference type="PROSITE" id="PS51898">
    <property type="entry name" value="TYR_RECOMBINASE"/>
    <property type="match status" value="1"/>
</dbReference>
<dbReference type="InterPro" id="IPR035386">
    <property type="entry name" value="Arm-DNA-bind_5"/>
</dbReference>
<dbReference type="EMBL" id="JAVRHN010000003">
    <property type="protein sequence ID" value="MDT0685590.1"/>
    <property type="molecule type" value="Genomic_DNA"/>
</dbReference>
<comment type="caution">
    <text evidence="3">The sequence shown here is derived from an EMBL/GenBank/DDBJ whole genome shotgun (WGS) entry which is preliminary data.</text>
</comment>
<dbReference type="Pfam" id="PF17293">
    <property type="entry name" value="Arm-DNA-bind_5"/>
    <property type="match status" value="1"/>
</dbReference>
<dbReference type="InterPro" id="IPR025269">
    <property type="entry name" value="SAM-like_dom"/>
</dbReference>
<dbReference type="InterPro" id="IPR011010">
    <property type="entry name" value="DNA_brk_join_enz"/>
</dbReference>
<reference evidence="3 4" key="1">
    <citation type="submission" date="2023-09" db="EMBL/GenBank/DDBJ databases">
        <authorList>
            <person name="Rey-Velasco X."/>
        </authorList>
    </citation>
    <scope>NUCLEOTIDE SEQUENCE [LARGE SCALE GENOMIC DNA]</scope>
    <source>
        <strain evidence="3 4">F225</strain>
    </source>
</reference>
<dbReference type="InterPro" id="IPR002104">
    <property type="entry name" value="Integrase_catalytic"/>
</dbReference>
<evidence type="ECO:0000313" key="4">
    <source>
        <dbReference type="Proteomes" id="UP001253848"/>
    </source>
</evidence>
<accession>A0ABU3DPG4</accession>
<keyword evidence="4" id="KW-1185">Reference proteome</keyword>
<dbReference type="SUPFAM" id="SSF56349">
    <property type="entry name" value="DNA breaking-rejoining enzymes"/>
    <property type="match status" value="2"/>
</dbReference>
<dbReference type="InterPro" id="IPR050090">
    <property type="entry name" value="Tyrosine_recombinase_XerCD"/>
</dbReference>
<gene>
    <name evidence="3" type="ORF">RM541_04405</name>
</gene>